<keyword evidence="3" id="KW-1185">Reference proteome</keyword>
<evidence type="ECO:0000313" key="3">
    <source>
        <dbReference type="Proteomes" id="UP001595989"/>
    </source>
</evidence>
<accession>A0ABV9DN34</accession>
<gene>
    <name evidence="2" type="ORF">ACFO3D_17845</name>
</gene>
<feature type="domain" description="ABC-type glycine betaine transport system substrate-binding" evidence="1">
    <location>
        <begin position="1"/>
        <end position="62"/>
    </location>
</feature>
<dbReference type="Proteomes" id="UP001595989">
    <property type="component" value="Unassembled WGS sequence"/>
</dbReference>
<reference evidence="3" key="1">
    <citation type="journal article" date="2019" name="Int. J. Syst. Evol. Microbiol.">
        <title>The Global Catalogue of Microorganisms (GCM) 10K type strain sequencing project: providing services to taxonomists for standard genome sequencing and annotation.</title>
        <authorList>
            <consortium name="The Broad Institute Genomics Platform"/>
            <consortium name="The Broad Institute Genome Sequencing Center for Infectious Disease"/>
            <person name="Wu L."/>
            <person name="Ma J."/>
        </authorList>
    </citation>
    <scope>NUCLEOTIDE SEQUENCE [LARGE SCALE GENOMIC DNA]</scope>
    <source>
        <strain evidence="3">CGMCC 4.7426</strain>
    </source>
</reference>
<organism evidence="2 3">
    <name type="scientific">Virgibacillus kekensis</name>
    <dbReference type="NCBI Taxonomy" id="202261"/>
    <lineage>
        <taxon>Bacteria</taxon>
        <taxon>Bacillati</taxon>
        <taxon>Bacillota</taxon>
        <taxon>Bacilli</taxon>
        <taxon>Bacillales</taxon>
        <taxon>Bacillaceae</taxon>
        <taxon>Virgibacillus</taxon>
    </lineage>
</organism>
<comment type="caution">
    <text evidence="2">The sequence shown here is derived from an EMBL/GenBank/DDBJ whole genome shotgun (WGS) entry which is preliminary data.</text>
</comment>
<name>A0ABV9DN34_9BACI</name>
<dbReference type="SUPFAM" id="SSF53850">
    <property type="entry name" value="Periplasmic binding protein-like II"/>
    <property type="match status" value="1"/>
</dbReference>
<evidence type="ECO:0000313" key="2">
    <source>
        <dbReference type="EMBL" id="MFC4560027.1"/>
    </source>
</evidence>
<evidence type="ECO:0000259" key="1">
    <source>
        <dbReference type="Pfam" id="PF04069"/>
    </source>
</evidence>
<proteinExistence type="predicted"/>
<dbReference type="InterPro" id="IPR007210">
    <property type="entry name" value="ABC_Gly_betaine_transp_sub-bd"/>
</dbReference>
<dbReference type="RefSeq" id="WP_390299370.1">
    <property type="nucleotide sequence ID" value="NZ_JBHSFU010000015.1"/>
</dbReference>
<sequence>MFQAFANGEGDASLAPWLAVTHDAFYEKHKENIDYLGKNLTGAKIGMVVPKYMEIDSIEDISPKE</sequence>
<protein>
    <submittedName>
        <fullName evidence="2">Glycine betaine ABC transporter substrate-binding protein</fullName>
    </submittedName>
</protein>
<dbReference type="EMBL" id="JBHSFU010000015">
    <property type="protein sequence ID" value="MFC4560027.1"/>
    <property type="molecule type" value="Genomic_DNA"/>
</dbReference>
<dbReference type="Pfam" id="PF04069">
    <property type="entry name" value="OpuAC"/>
    <property type="match status" value="1"/>
</dbReference>
<dbReference type="Gene3D" id="3.40.190.10">
    <property type="entry name" value="Periplasmic binding protein-like II"/>
    <property type="match status" value="1"/>
</dbReference>